<organism evidence="3 4">
    <name type="scientific">Durusdinium trenchii</name>
    <dbReference type="NCBI Taxonomy" id="1381693"/>
    <lineage>
        <taxon>Eukaryota</taxon>
        <taxon>Sar</taxon>
        <taxon>Alveolata</taxon>
        <taxon>Dinophyceae</taxon>
        <taxon>Suessiales</taxon>
        <taxon>Symbiodiniaceae</taxon>
        <taxon>Durusdinium</taxon>
    </lineage>
</organism>
<dbReference type="Proteomes" id="UP001642464">
    <property type="component" value="Unassembled WGS sequence"/>
</dbReference>
<dbReference type="PANTHER" id="PTHR10264">
    <property type="entry name" value="BAND 7 PROTEIN-RELATED"/>
    <property type="match status" value="1"/>
</dbReference>
<proteinExistence type="inferred from homology"/>
<dbReference type="InterPro" id="IPR001107">
    <property type="entry name" value="Band_7"/>
</dbReference>
<evidence type="ECO:0000256" key="1">
    <source>
        <dbReference type="ARBA" id="ARBA00008164"/>
    </source>
</evidence>
<dbReference type="PANTHER" id="PTHR10264:SF83">
    <property type="entry name" value="BLL5629 PROTEIN"/>
    <property type="match status" value="1"/>
</dbReference>
<dbReference type="Gene3D" id="3.30.479.30">
    <property type="entry name" value="Band 7 domain"/>
    <property type="match status" value="1"/>
</dbReference>
<dbReference type="Pfam" id="PF01145">
    <property type="entry name" value="Band_7"/>
    <property type="match status" value="1"/>
</dbReference>
<keyword evidence="4" id="KW-1185">Reference proteome</keyword>
<evidence type="ECO:0000313" key="4">
    <source>
        <dbReference type="Proteomes" id="UP001642464"/>
    </source>
</evidence>
<feature type="domain" description="Band 7" evidence="2">
    <location>
        <begin position="275"/>
        <end position="434"/>
    </location>
</feature>
<dbReference type="Gene3D" id="6.10.250.2090">
    <property type="match status" value="1"/>
</dbReference>
<dbReference type="CDD" id="cd13438">
    <property type="entry name" value="SPFH_eoslipins_u2"/>
    <property type="match status" value="1"/>
</dbReference>
<comment type="similarity">
    <text evidence="1">Belongs to the band 7/mec-2 family.</text>
</comment>
<reference evidence="3 4" key="1">
    <citation type="submission" date="2024-02" db="EMBL/GenBank/DDBJ databases">
        <authorList>
            <person name="Chen Y."/>
            <person name="Shah S."/>
            <person name="Dougan E. K."/>
            <person name="Thang M."/>
            <person name="Chan C."/>
        </authorList>
    </citation>
    <scope>NUCLEOTIDE SEQUENCE [LARGE SCALE GENOMIC DNA]</scope>
</reference>
<dbReference type="InterPro" id="IPR043202">
    <property type="entry name" value="Band-7_stomatin-like"/>
</dbReference>
<dbReference type="SMART" id="SM00244">
    <property type="entry name" value="PHB"/>
    <property type="match status" value="1"/>
</dbReference>
<dbReference type="SUPFAM" id="SSF117892">
    <property type="entry name" value="Band 7/SPFH domain"/>
    <property type="match status" value="1"/>
</dbReference>
<comment type="caution">
    <text evidence="3">The sequence shown here is derived from an EMBL/GenBank/DDBJ whole genome shotgun (WGS) entry which is preliminary data.</text>
</comment>
<name>A0ABP0PSB8_9DINO</name>
<evidence type="ECO:0000313" key="3">
    <source>
        <dbReference type="EMBL" id="CAK9077754.1"/>
    </source>
</evidence>
<dbReference type="InterPro" id="IPR036013">
    <property type="entry name" value="Band_7/SPFH_dom_sf"/>
</dbReference>
<accession>A0ABP0PSB8</accession>
<protein>
    <submittedName>
        <fullName evidence="3">Uncharacterized protein AF_1420</fullName>
    </submittedName>
</protein>
<dbReference type="EMBL" id="CAXAMM010037891">
    <property type="protein sequence ID" value="CAK9077754.1"/>
    <property type="molecule type" value="Genomic_DNA"/>
</dbReference>
<sequence>MCPGSLRPGWRAPRCGERVPRLVGTKTEAIAQWESARHLPGGSNPAPIALGAISTSEEAGLCTCPCSAFEASAEKLGRTASVDALRAPADTASWQSWSRASVLALFPREGAEPAPGGRPSGEAQAGARVIAVAQRPATLLLGGRDDERGFLLRDGRFAKLLPPGRFTEFDPLGQSTVEVVKVARAEIAPERALLLAKTEPDLAEEHFAIVRPGAGEVAIVSLDGEPKHLVLPNTTRVFWKTLTAVDVELIDTAETLRVDKRHLDKVDATRAGGAIVATVVDAHEAALLFVDGILTERLAPGRHAFWSVGRTVRIAKMDMRPQPLEVTAQELLTKDRVGIRVTLTAFTRITDPEKAALAASDVNATLYRLIQFAIREAVAARTLDDILAARHTIDGEVRAYVTNRIGSLGAEVTEIGVKDLILPGDVRELLNKVVEAERVAKANIIRRQEETAATRSLLNTAKLMENNPLLLRLKELEALEKLVEKVGRIDLHTGNGASGLDALLSNLYKIGQETGSEKP</sequence>
<gene>
    <name evidence="3" type="ORF">SCF082_LOCUS37256</name>
</gene>
<evidence type="ECO:0000259" key="2">
    <source>
        <dbReference type="SMART" id="SM00244"/>
    </source>
</evidence>